<proteinExistence type="predicted"/>
<accession>A0A223LDH0</accession>
<dbReference type="Proteomes" id="UP000226092">
    <property type="component" value="Segment"/>
</dbReference>
<protein>
    <submittedName>
        <fullName evidence="2">Uncharacterized protein</fullName>
    </submittedName>
</protein>
<keyword evidence="1" id="KW-0472">Membrane</keyword>
<dbReference type="GeneID" id="55604642"/>
<feature type="transmembrane region" description="Helical" evidence="1">
    <location>
        <begin position="12"/>
        <end position="31"/>
    </location>
</feature>
<name>A0A223LDH0_9CAUD</name>
<evidence type="ECO:0000313" key="3">
    <source>
        <dbReference type="Proteomes" id="UP000226092"/>
    </source>
</evidence>
<sequence length="76" mass="8937">MFESINTWLFTLSGWECFSLALMVIGTYFYWNSPILRIAIINNKLFGDGKLTINQHPIGTITEILWYYGIYYFVTL</sequence>
<organism evidence="2 3">
    <name type="scientific">Aeromonas phage AS-zj</name>
    <dbReference type="NCBI Taxonomy" id="2024208"/>
    <lineage>
        <taxon>Viruses</taxon>
        <taxon>Duplodnaviria</taxon>
        <taxon>Heunggongvirae</taxon>
        <taxon>Uroviricota</taxon>
        <taxon>Caudoviricetes</taxon>
        <taxon>Pantevenvirales</taxon>
        <taxon>Straboviridae</taxon>
        <taxon>Emmerichvirinae</taxon>
        <taxon>Ceceduovirus</taxon>
        <taxon>Ceceduovirus aszj</taxon>
    </lineage>
</organism>
<dbReference type="RefSeq" id="YP_009834575.1">
    <property type="nucleotide sequence ID" value="NC_048673.1"/>
</dbReference>
<reference evidence="2 3" key="1">
    <citation type="submission" date="2017-07" db="EMBL/GenBank/DDBJ databases">
        <title>In vitro design and evaluation of phage cocktails against multidrug-resistant Aeromonas salmonicida.</title>
        <authorList>
            <person name="Chen L."/>
            <person name="Yuan S."/>
            <person name="Ma Y."/>
        </authorList>
    </citation>
    <scope>NUCLEOTIDE SEQUENCE [LARGE SCALE GENOMIC DNA]</scope>
</reference>
<keyword evidence="1" id="KW-0812">Transmembrane</keyword>
<dbReference type="EMBL" id="MF448340">
    <property type="protein sequence ID" value="ASU00277.1"/>
    <property type="molecule type" value="Genomic_DNA"/>
</dbReference>
<keyword evidence="1" id="KW-1133">Transmembrane helix</keyword>
<dbReference type="KEGG" id="vg:55604642"/>
<evidence type="ECO:0000256" key="1">
    <source>
        <dbReference type="SAM" id="Phobius"/>
    </source>
</evidence>
<evidence type="ECO:0000313" key="2">
    <source>
        <dbReference type="EMBL" id="ASU00277.1"/>
    </source>
</evidence>
<keyword evidence="3" id="KW-1185">Reference proteome</keyword>